<keyword evidence="2" id="KW-0762">Sugar transport</keyword>
<evidence type="ECO:0000313" key="3">
    <source>
        <dbReference type="Proteomes" id="UP000826550"/>
    </source>
</evidence>
<dbReference type="InterPro" id="IPR016152">
    <property type="entry name" value="PTrfase/Anion_transptr"/>
</dbReference>
<reference evidence="2 3" key="1">
    <citation type="submission" date="2020-01" db="EMBL/GenBank/DDBJ databases">
        <title>Vast differences in strain-level diversity in the gut microbiota of two closely related honey bee species.</title>
        <authorList>
            <person name="Ellegaard K.M."/>
            <person name="Suenami S."/>
            <person name="Miyazaki R."/>
            <person name="Engel P."/>
        </authorList>
    </citation>
    <scope>NUCLEOTIDE SEQUENCE [LARGE SCALE GENOMIC DNA]</scope>
    <source>
        <strain evidence="2 3">ESL0416</strain>
    </source>
</reference>
<name>A0ABX8W792_9LACO</name>
<dbReference type="InterPro" id="IPR002178">
    <property type="entry name" value="PTS_EIIA_type-2_dom"/>
</dbReference>
<protein>
    <submittedName>
        <fullName evidence="2">PTS sugar transporter subunit IIA</fullName>
    </submittedName>
</protein>
<feature type="domain" description="PTS EIIA type-2" evidence="1">
    <location>
        <begin position="1"/>
        <end position="149"/>
    </location>
</feature>
<dbReference type="CDD" id="cd00211">
    <property type="entry name" value="PTS_IIA_fru"/>
    <property type="match status" value="1"/>
</dbReference>
<dbReference type="Proteomes" id="UP000826550">
    <property type="component" value="Chromosome"/>
</dbReference>
<dbReference type="SUPFAM" id="SSF55804">
    <property type="entry name" value="Phoshotransferase/anion transport protein"/>
    <property type="match status" value="1"/>
</dbReference>
<dbReference type="RefSeq" id="WP_220220284.1">
    <property type="nucleotide sequence ID" value="NZ_CP048268.1"/>
</dbReference>
<keyword evidence="3" id="KW-1185">Reference proteome</keyword>
<dbReference type="Gene3D" id="3.40.930.10">
    <property type="entry name" value="Mannitol-specific EII, Chain A"/>
    <property type="match status" value="1"/>
</dbReference>
<sequence length="156" mass="17298">MNIEIFVNEGTPDILTYQEAIKFAGQAMLKKDAITPAFSQACIDREKQFPTGLRLADGTGIAIPHGDSNLVKKSSISFVRLIQPVSFGLMEDAKKQVECKFLFNLALAKGEQHLTMLRNLMKLFQSEEFIHDLANLPLANLAANLTDKLTGKEMTN</sequence>
<dbReference type="InterPro" id="IPR051541">
    <property type="entry name" value="PTS_SugarTrans_NitroReg"/>
</dbReference>
<dbReference type="PANTHER" id="PTHR47738:SF3">
    <property type="entry name" value="PHOSPHOTRANSFERASE SYSTEM MANNITOL_FRUCTOSE-SPECIFIC IIA DOMAIN CONTAINING PROTEIN"/>
    <property type="match status" value="1"/>
</dbReference>
<dbReference type="EMBL" id="CP048268">
    <property type="protein sequence ID" value="QYN53631.1"/>
    <property type="molecule type" value="Genomic_DNA"/>
</dbReference>
<dbReference type="PROSITE" id="PS51094">
    <property type="entry name" value="PTS_EIIA_TYPE_2"/>
    <property type="match status" value="1"/>
</dbReference>
<evidence type="ECO:0000259" key="1">
    <source>
        <dbReference type="PROSITE" id="PS51094"/>
    </source>
</evidence>
<proteinExistence type="predicted"/>
<evidence type="ECO:0000313" key="2">
    <source>
        <dbReference type="EMBL" id="QYN53631.1"/>
    </source>
</evidence>
<accession>A0ABX8W792</accession>
<organism evidence="2 3">
    <name type="scientific">Lactobacillus panisapium</name>
    <dbReference type="NCBI Taxonomy" id="2012495"/>
    <lineage>
        <taxon>Bacteria</taxon>
        <taxon>Bacillati</taxon>
        <taxon>Bacillota</taxon>
        <taxon>Bacilli</taxon>
        <taxon>Lactobacillales</taxon>
        <taxon>Lactobacillaceae</taxon>
        <taxon>Lactobacillus</taxon>
    </lineage>
</organism>
<dbReference type="PANTHER" id="PTHR47738">
    <property type="entry name" value="PTS SYSTEM FRUCTOSE-LIKE EIIA COMPONENT-RELATED"/>
    <property type="match status" value="1"/>
</dbReference>
<dbReference type="Pfam" id="PF00359">
    <property type="entry name" value="PTS_EIIA_2"/>
    <property type="match status" value="1"/>
</dbReference>
<keyword evidence="2" id="KW-0813">Transport</keyword>
<gene>
    <name evidence="2" type="ORF">GYM71_09465</name>
</gene>